<gene>
    <name evidence="2" type="ORF">M8330_21675</name>
</gene>
<dbReference type="EMBL" id="JAMOIL010000075">
    <property type="protein sequence ID" value="MCM0622898.1"/>
    <property type="molecule type" value="Genomic_DNA"/>
</dbReference>
<feature type="region of interest" description="Disordered" evidence="1">
    <location>
        <begin position="65"/>
        <end position="94"/>
    </location>
</feature>
<dbReference type="AlphaFoldDB" id="A0A9X2IHC5"/>
<comment type="caution">
    <text evidence="2">The sequence shown here is derived from an EMBL/GenBank/DDBJ whole genome shotgun (WGS) entry which is preliminary data.</text>
</comment>
<evidence type="ECO:0000256" key="1">
    <source>
        <dbReference type="SAM" id="MobiDB-lite"/>
    </source>
</evidence>
<feature type="compositionally biased region" description="Basic and acidic residues" evidence="1">
    <location>
        <begin position="72"/>
        <end position="85"/>
    </location>
</feature>
<dbReference type="Proteomes" id="UP001139485">
    <property type="component" value="Unassembled WGS sequence"/>
</dbReference>
<evidence type="ECO:0000313" key="2">
    <source>
        <dbReference type="EMBL" id="MCM0622898.1"/>
    </source>
</evidence>
<proteinExistence type="predicted"/>
<accession>A0A9X2IHC5</accession>
<sequence>MGMPRGVVTDEDAERVLAAKQARDEAETALRAAVVVALMHGASHRELSKVSGLSTNTIQRWAREAGWPPPEARAERAAEQERRSQALEQQGVGKDIRAEAERIIRAGRKTGRLPREQE</sequence>
<name>A0A9X2IHC5_9ACTN</name>
<keyword evidence="3" id="KW-1185">Reference proteome</keyword>
<dbReference type="RefSeq" id="WP_250829044.1">
    <property type="nucleotide sequence ID" value="NZ_JAMOIL010000075.1"/>
</dbReference>
<evidence type="ECO:0000313" key="3">
    <source>
        <dbReference type="Proteomes" id="UP001139485"/>
    </source>
</evidence>
<protein>
    <submittedName>
        <fullName evidence="2">Uncharacterized protein</fullName>
    </submittedName>
</protein>
<organism evidence="2 3">
    <name type="scientific">Nocardioides bruguierae</name>
    <dbReference type="NCBI Taxonomy" id="2945102"/>
    <lineage>
        <taxon>Bacteria</taxon>
        <taxon>Bacillati</taxon>
        <taxon>Actinomycetota</taxon>
        <taxon>Actinomycetes</taxon>
        <taxon>Propionibacteriales</taxon>
        <taxon>Nocardioidaceae</taxon>
        <taxon>Nocardioides</taxon>
    </lineage>
</organism>
<reference evidence="2" key="1">
    <citation type="submission" date="2022-05" db="EMBL/GenBank/DDBJ databases">
        <authorList>
            <person name="Tuo L."/>
        </authorList>
    </citation>
    <scope>NUCLEOTIDE SEQUENCE</scope>
    <source>
        <strain evidence="2">BSK12Z-4</strain>
    </source>
</reference>